<evidence type="ECO:0000313" key="12">
    <source>
        <dbReference type="Proteomes" id="UP001652504"/>
    </source>
</evidence>
<evidence type="ECO:0000256" key="7">
    <source>
        <dbReference type="ARBA" id="ARBA00023136"/>
    </source>
</evidence>
<accession>A0ABT3A4Q6</accession>
<comment type="subunit">
    <text evidence="9">The complex comprises the extracytoplasmic solute receptor protein and the two transmembrane proteins.</text>
</comment>
<dbReference type="PANTHER" id="PTHR35011:SF4">
    <property type="entry name" value="SLL1102 PROTEIN"/>
    <property type="match status" value="1"/>
</dbReference>
<evidence type="ECO:0000256" key="9">
    <source>
        <dbReference type="RuleBase" id="RU369079"/>
    </source>
</evidence>
<evidence type="ECO:0000256" key="2">
    <source>
        <dbReference type="ARBA" id="ARBA00022448"/>
    </source>
</evidence>
<evidence type="ECO:0000259" key="10">
    <source>
        <dbReference type="Pfam" id="PF04290"/>
    </source>
</evidence>
<reference evidence="11 12" key="1">
    <citation type="submission" date="2022-10" db="EMBL/GenBank/DDBJ databases">
        <title>Aestuariibacter sp. AA17 isolated from Montipora capitata coral fragment.</title>
        <authorList>
            <person name="Emsley S.A."/>
            <person name="Pfannmuller K.M."/>
            <person name="Loughran R.M."/>
            <person name="Shlafstein M."/>
            <person name="Papke E."/>
            <person name="Saw J.H."/>
            <person name="Ushijima B."/>
            <person name="Videau P."/>
        </authorList>
    </citation>
    <scope>NUCLEOTIDE SEQUENCE [LARGE SCALE GENOMIC DNA]</scope>
    <source>
        <strain evidence="11 12">AA17</strain>
    </source>
</reference>
<keyword evidence="4 9" id="KW-0997">Cell inner membrane</keyword>
<organism evidence="11 12">
    <name type="scientific">Fluctibacter corallii</name>
    <dbReference type="NCBI Taxonomy" id="2984329"/>
    <lineage>
        <taxon>Bacteria</taxon>
        <taxon>Pseudomonadati</taxon>
        <taxon>Pseudomonadota</taxon>
        <taxon>Gammaproteobacteria</taxon>
        <taxon>Alteromonadales</taxon>
        <taxon>Alteromonadaceae</taxon>
        <taxon>Fluctibacter</taxon>
    </lineage>
</organism>
<feature type="domain" description="Tripartite ATP-independent periplasmic transporters DctQ component" evidence="10">
    <location>
        <begin position="31"/>
        <end position="163"/>
    </location>
</feature>
<gene>
    <name evidence="11" type="ORF">OE749_02785</name>
</gene>
<evidence type="ECO:0000256" key="5">
    <source>
        <dbReference type="ARBA" id="ARBA00022692"/>
    </source>
</evidence>
<dbReference type="RefSeq" id="WP_263710821.1">
    <property type="nucleotide sequence ID" value="NZ_JAOWKX010000001.1"/>
</dbReference>
<comment type="function">
    <text evidence="9">Part of the tripartite ATP-independent periplasmic (TRAP) transport system.</text>
</comment>
<dbReference type="Proteomes" id="UP001652504">
    <property type="component" value="Unassembled WGS sequence"/>
</dbReference>
<dbReference type="EMBL" id="JAOWKX010000001">
    <property type="protein sequence ID" value="MCV2883625.1"/>
    <property type="molecule type" value="Genomic_DNA"/>
</dbReference>
<keyword evidence="3" id="KW-1003">Cell membrane</keyword>
<sequence length="171" mass="19357">MSKTFLQSLQVGIDRANDTLSRIVSWFTLLMVLITCLIVILRYVFNMGWIAMQESVMYLHAAVFMLGAAHTLRVNEHVRVDVIYRTLSPQKQALIDLGGSLFLLLPVNLFIFAMSVEYVVNSWQLLEGSPEAGGLPFVFILKSLLLMFAFTMTLQGIAEIIRQSLTLIREE</sequence>
<dbReference type="InterPro" id="IPR055348">
    <property type="entry name" value="DctQ"/>
</dbReference>
<evidence type="ECO:0000256" key="6">
    <source>
        <dbReference type="ARBA" id="ARBA00022989"/>
    </source>
</evidence>
<dbReference type="PANTHER" id="PTHR35011">
    <property type="entry name" value="2,3-DIKETO-L-GULONATE TRAP TRANSPORTER SMALL PERMEASE PROTEIN YIAM"/>
    <property type="match status" value="1"/>
</dbReference>
<keyword evidence="5 9" id="KW-0812">Transmembrane</keyword>
<feature type="transmembrane region" description="Helical" evidence="9">
    <location>
        <begin position="134"/>
        <end position="154"/>
    </location>
</feature>
<evidence type="ECO:0000256" key="3">
    <source>
        <dbReference type="ARBA" id="ARBA00022475"/>
    </source>
</evidence>
<feature type="transmembrane region" description="Helical" evidence="9">
    <location>
        <begin position="23"/>
        <end position="45"/>
    </location>
</feature>
<evidence type="ECO:0000256" key="4">
    <source>
        <dbReference type="ARBA" id="ARBA00022519"/>
    </source>
</evidence>
<keyword evidence="7 9" id="KW-0472">Membrane</keyword>
<feature type="transmembrane region" description="Helical" evidence="9">
    <location>
        <begin position="57"/>
        <end position="74"/>
    </location>
</feature>
<keyword evidence="2 9" id="KW-0813">Transport</keyword>
<evidence type="ECO:0000313" key="11">
    <source>
        <dbReference type="EMBL" id="MCV2883625.1"/>
    </source>
</evidence>
<dbReference type="InterPro" id="IPR007387">
    <property type="entry name" value="TRAP_DctQ"/>
</dbReference>
<evidence type="ECO:0000256" key="1">
    <source>
        <dbReference type="ARBA" id="ARBA00004429"/>
    </source>
</evidence>
<feature type="transmembrane region" description="Helical" evidence="9">
    <location>
        <begin position="94"/>
        <end position="114"/>
    </location>
</feature>
<proteinExistence type="inferred from homology"/>
<comment type="caution">
    <text evidence="11">The sequence shown here is derived from an EMBL/GenBank/DDBJ whole genome shotgun (WGS) entry which is preliminary data.</text>
</comment>
<comment type="similarity">
    <text evidence="8 9">Belongs to the TRAP transporter small permease family.</text>
</comment>
<keyword evidence="6 9" id="KW-1133">Transmembrane helix</keyword>
<evidence type="ECO:0000256" key="8">
    <source>
        <dbReference type="ARBA" id="ARBA00038436"/>
    </source>
</evidence>
<keyword evidence="12" id="KW-1185">Reference proteome</keyword>
<comment type="subcellular location">
    <subcellularLocation>
        <location evidence="1 9">Cell inner membrane</location>
        <topology evidence="1 9">Multi-pass membrane protein</topology>
    </subcellularLocation>
</comment>
<name>A0ABT3A4Q6_9ALTE</name>
<protein>
    <recommendedName>
        <fullName evidence="9">TRAP transporter small permease protein</fullName>
    </recommendedName>
</protein>
<dbReference type="Pfam" id="PF04290">
    <property type="entry name" value="DctQ"/>
    <property type="match status" value="1"/>
</dbReference>